<dbReference type="AlphaFoldDB" id="A0A1S1JZN3"/>
<dbReference type="EMBL" id="MLHV01000016">
    <property type="protein sequence ID" value="OHT97079.1"/>
    <property type="molecule type" value="Genomic_DNA"/>
</dbReference>
<keyword evidence="2" id="KW-1185">Reference proteome</keyword>
<name>A0A1S1JZN3_9MYCO</name>
<sequence>MSGHLFCSDATTERAQMTTTTCDHLVYTDSEASTFRQNIDKIAARAVAAQAEIVALGGAHGGAPVDKNAALAQVYSDLMRDIDRIDS</sequence>
<accession>A0A1S1JZN3</accession>
<evidence type="ECO:0000313" key="1">
    <source>
        <dbReference type="EMBL" id="OHT97079.1"/>
    </source>
</evidence>
<comment type="caution">
    <text evidence="1">The sequence shown here is derived from an EMBL/GenBank/DDBJ whole genome shotgun (WGS) entry which is preliminary data.</text>
</comment>
<gene>
    <name evidence="1" type="ORF">BKG61_17435</name>
</gene>
<dbReference type="Proteomes" id="UP000179636">
    <property type="component" value="Unassembled WGS sequence"/>
</dbReference>
<organism evidence="1 2">
    <name type="scientific">Mycobacterium syngnathidarum</name>
    <dbReference type="NCBI Taxonomy" id="1908205"/>
    <lineage>
        <taxon>Bacteria</taxon>
        <taxon>Bacillati</taxon>
        <taxon>Actinomycetota</taxon>
        <taxon>Actinomycetes</taxon>
        <taxon>Mycobacteriales</taxon>
        <taxon>Mycobacteriaceae</taxon>
        <taxon>Mycobacterium</taxon>
    </lineage>
</organism>
<protein>
    <submittedName>
        <fullName evidence="1">Uncharacterized protein</fullName>
    </submittedName>
</protein>
<proteinExistence type="predicted"/>
<reference evidence="1 2" key="1">
    <citation type="submission" date="2016-10" db="EMBL/GenBank/DDBJ databases">
        <title>Evaluation of Human, Animal and Environmental Mycobacterium chelonae Isolates by Core Genome Phylogenomic Analysis, Targeted Gene Comparison, and Anti-microbial Susceptibility Patterns: A Tale of Mistaken Identities.</title>
        <authorList>
            <person name="Fogelson S.B."/>
            <person name="Camus A.C."/>
            <person name="Lorenz W."/>
            <person name="Vasireddy R."/>
            <person name="Vasireddy S."/>
            <person name="Smith T."/>
            <person name="Brown-Elliott B.A."/>
            <person name="Wallace R.J.Jr."/>
            <person name="Hasan N.A."/>
            <person name="Reischl U."/>
            <person name="Sanchez S."/>
        </authorList>
    </citation>
    <scope>NUCLEOTIDE SEQUENCE [LARGE SCALE GENOMIC DNA]</scope>
    <source>
        <strain evidence="1 2">24999</strain>
    </source>
</reference>
<evidence type="ECO:0000313" key="2">
    <source>
        <dbReference type="Proteomes" id="UP000179636"/>
    </source>
</evidence>